<dbReference type="EMBL" id="MOAY01000081">
    <property type="protein sequence ID" value="ROM33972.1"/>
    <property type="molecule type" value="Genomic_DNA"/>
</dbReference>
<dbReference type="AlphaFoldDB" id="A0A423ERP3"/>
<feature type="transmembrane region" description="Helical" evidence="1">
    <location>
        <begin position="20"/>
        <end position="37"/>
    </location>
</feature>
<organism evidence="2 3">
    <name type="scientific">Pseudomonas poae</name>
    <dbReference type="NCBI Taxonomy" id="200451"/>
    <lineage>
        <taxon>Bacteria</taxon>
        <taxon>Pseudomonadati</taxon>
        <taxon>Pseudomonadota</taxon>
        <taxon>Gammaproteobacteria</taxon>
        <taxon>Pseudomonadales</taxon>
        <taxon>Pseudomonadaceae</taxon>
        <taxon>Pseudomonas</taxon>
    </lineage>
</organism>
<reference evidence="2 3" key="1">
    <citation type="submission" date="2016-10" db="EMBL/GenBank/DDBJ databases">
        <title>Comparative genome analysis of multiple Pseudomonas spp. focuses on biocontrol and plant growth promoting traits.</title>
        <authorList>
            <person name="Tao X.-Y."/>
            <person name="Taylor C.G."/>
        </authorList>
    </citation>
    <scope>NUCLEOTIDE SEQUENCE [LARGE SCALE GENOMIC DNA]</scope>
    <source>
        <strain evidence="2 3">29G9</strain>
    </source>
</reference>
<comment type="caution">
    <text evidence="2">The sequence shown here is derived from an EMBL/GenBank/DDBJ whole genome shotgun (WGS) entry which is preliminary data.</text>
</comment>
<feature type="transmembrane region" description="Helical" evidence="1">
    <location>
        <begin position="43"/>
        <end position="67"/>
    </location>
</feature>
<accession>A0A423ERP3</accession>
<sequence>MRADEIFMADLSGLSWRTQFNVDFLAHLLIFACWIAWRHRFRPVGFALALLCVLGGSVVSLLDLLTISVDARGRVARLLLGARYAEIAMDSENISK</sequence>
<gene>
    <name evidence="2" type="ORF">BK648_24760</name>
</gene>
<keyword evidence="1" id="KW-0472">Membrane</keyword>
<evidence type="ECO:0000256" key="1">
    <source>
        <dbReference type="SAM" id="Phobius"/>
    </source>
</evidence>
<keyword evidence="1" id="KW-1133">Transmembrane helix</keyword>
<evidence type="ECO:0000313" key="3">
    <source>
        <dbReference type="Proteomes" id="UP000284656"/>
    </source>
</evidence>
<protein>
    <submittedName>
        <fullName evidence="2">Uncharacterized protein</fullName>
    </submittedName>
</protein>
<keyword evidence="1" id="KW-0812">Transmembrane</keyword>
<name>A0A423ERP3_9PSED</name>
<dbReference type="Proteomes" id="UP000284656">
    <property type="component" value="Unassembled WGS sequence"/>
</dbReference>
<dbReference type="RefSeq" id="WP_123718356.1">
    <property type="nucleotide sequence ID" value="NZ_MOAY01000081.1"/>
</dbReference>
<evidence type="ECO:0000313" key="2">
    <source>
        <dbReference type="EMBL" id="ROM33972.1"/>
    </source>
</evidence>
<proteinExistence type="predicted"/>